<evidence type="ECO:0000313" key="3">
    <source>
        <dbReference type="Proteomes" id="UP000694240"/>
    </source>
</evidence>
<keyword evidence="1" id="KW-0732">Signal</keyword>
<evidence type="ECO:0000313" key="2">
    <source>
        <dbReference type="EMBL" id="KAG7552105.1"/>
    </source>
</evidence>
<accession>A0A8T1YZW2</accession>
<dbReference type="AlphaFoldDB" id="A0A8T1YZW2"/>
<keyword evidence="3" id="KW-1185">Reference proteome</keyword>
<proteinExistence type="predicted"/>
<organism evidence="2 3">
    <name type="scientific">Arabidopsis thaliana x Arabidopsis arenosa</name>
    <dbReference type="NCBI Taxonomy" id="1240361"/>
    <lineage>
        <taxon>Eukaryota</taxon>
        <taxon>Viridiplantae</taxon>
        <taxon>Streptophyta</taxon>
        <taxon>Embryophyta</taxon>
        <taxon>Tracheophyta</taxon>
        <taxon>Spermatophyta</taxon>
        <taxon>Magnoliopsida</taxon>
        <taxon>eudicotyledons</taxon>
        <taxon>Gunneridae</taxon>
        <taxon>Pentapetalae</taxon>
        <taxon>rosids</taxon>
        <taxon>malvids</taxon>
        <taxon>Brassicales</taxon>
        <taxon>Brassicaceae</taxon>
        <taxon>Camelineae</taxon>
        <taxon>Arabidopsis</taxon>
    </lineage>
</organism>
<reference evidence="2 3" key="1">
    <citation type="submission" date="2020-12" db="EMBL/GenBank/DDBJ databases">
        <title>Concerted genomic and epigenomic changes stabilize Arabidopsis allopolyploids.</title>
        <authorList>
            <person name="Chen Z."/>
        </authorList>
    </citation>
    <scope>NUCLEOTIDE SEQUENCE [LARGE SCALE GENOMIC DNA]</scope>
    <source>
        <strain evidence="2">Allo738</strain>
        <tissue evidence="2">Leaf</tissue>
    </source>
</reference>
<comment type="caution">
    <text evidence="2">The sequence shown here is derived from an EMBL/GenBank/DDBJ whole genome shotgun (WGS) entry which is preliminary data.</text>
</comment>
<protein>
    <submittedName>
        <fullName evidence="2">Uncharacterized protein</fullName>
    </submittedName>
</protein>
<dbReference type="Proteomes" id="UP000694240">
    <property type="component" value="Chromosome 11"/>
</dbReference>
<sequence>MTTSKKMLIVFVLTILFVISSVHCSDSTLGLGIKKKQCYSPDLCMGGDGECDICCVLTSGIYYGKCIQSKCHCLIKTE</sequence>
<dbReference type="EMBL" id="JAEFBK010000011">
    <property type="protein sequence ID" value="KAG7552105.1"/>
    <property type="molecule type" value="Genomic_DNA"/>
</dbReference>
<feature type="signal peptide" evidence="1">
    <location>
        <begin position="1"/>
        <end position="24"/>
    </location>
</feature>
<feature type="chain" id="PRO_5035904229" evidence="1">
    <location>
        <begin position="25"/>
        <end position="78"/>
    </location>
</feature>
<gene>
    <name evidence="2" type="ORF">ISN45_Aa06g027120</name>
</gene>
<evidence type="ECO:0000256" key="1">
    <source>
        <dbReference type="SAM" id="SignalP"/>
    </source>
</evidence>
<dbReference type="PROSITE" id="PS01138">
    <property type="entry name" value="SCORP_SHORT_TOXIN"/>
    <property type="match status" value="1"/>
</dbReference>
<name>A0A8T1YZW2_9BRAS</name>